<evidence type="ECO:0000313" key="9">
    <source>
        <dbReference type="EMBL" id="KXX65644.1"/>
    </source>
</evidence>
<evidence type="ECO:0000256" key="4">
    <source>
        <dbReference type="ARBA" id="ARBA00022643"/>
    </source>
</evidence>
<keyword evidence="6 7" id="KW-1133">Transmembrane helix</keyword>
<dbReference type="Pfam" id="PF04205">
    <property type="entry name" value="FMN_bind"/>
    <property type="match status" value="1"/>
</dbReference>
<dbReference type="RefSeq" id="WP_062272821.1">
    <property type="nucleotide sequence ID" value="NZ_JAKEDQ010000028.1"/>
</dbReference>
<dbReference type="SMART" id="SM00900">
    <property type="entry name" value="FMN_bind"/>
    <property type="match status" value="1"/>
</dbReference>
<evidence type="ECO:0000256" key="3">
    <source>
        <dbReference type="ARBA" id="ARBA00022630"/>
    </source>
</evidence>
<feature type="transmembrane region" description="Helical" evidence="7">
    <location>
        <begin position="23"/>
        <end position="45"/>
    </location>
</feature>
<protein>
    <recommendedName>
        <fullName evidence="6">Ion-translocating oxidoreductase complex subunit G</fullName>
        <ecNumber evidence="6">7.-.-.-</ecNumber>
    </recommendedName>
    <alternativeName>
        <fullName evidence="6">Rnf electron transport complex subunit G</fullName>
    </alternativeName>
</protein>
<dbReference type="PANTHER" id="PTHR36118:SF1">
    <property type="entry name" value="ION-TRANSLOCATING OXIDOREDUCTASE COMPLEX SUBUNIT G"/>
    <property type="match status" value="1"/>
</dbReference>
<keyword evidence="6" id="KW-1003">Cell membrane</keyword>
<dbReference type="InterPro" id="IPR007329">
    <property type="entry name" value="FMN-bd"/>
</dbReference>
<dbReference type="EC" id="7.-.-.-" evidence="6"/>
<name>A0ABR5VJ81_MARGR</name>
<accession>A0ABR5VJ81</accession>
<keyword evidence="1 6" id="KW-0813">Transport</keyword>
<keyword evidence="2 6" id="KW-0597">Phosphoprotein</keyword>
<evidence type="ECO:0000259" key="8">
    <source>
        <dbReference type="SMART" id="SM00900"/>
    </source>
</evidence>
<evidence type="ECO:0000256" key="2">
    <source>
        <dbReference type="ARBA" id="ARBA00022553"/>
    </source>
</evidence>
<comment type="cofactor">
    <cofactor evidence="6">
        <name>FMN</name>
        <dbReference type="ChEBI" id="CHEBI:58210"/>
    </cofactor>
</comment>
<evidence type="ECO:0000256" key="6">
    <source>
        <dbReference type="HAMAP-Rule" id="MF_00479"/>
    </source>
</evidence>
<sequence>MTIEQQIQTPAPSTPAWAMLRTLGGIAMLSGLLVVLVYQFTLPIIAENQRRMTEKAVFHVLDGAVAKRDFVLTAEDALVPAGEGAEGVHLYAGYDDDGALVGVAFPGAARGYQDVIQFLFGYDPACQCVIGSKVLKSTETPGLGDKISTDAEYLKNFEALDARLDATGTALANPIVPVKHGTKTQPWQVDAISGATITSNAMARAVNDAAQRVVPVVQRELALLSEPNRSEGR</sequence>
<dbReference type="Gene3D" id="3.90.1010.20">
    <property type="match status" value="1"/>
</dbReference>
<keyword evidence="6" id="KW-1278">Translocase</keyword>
<keyword evidence="4 6" id="KW-0288">FMN</keyword>
<evidence type="ECO:0000256" key="5">
    <source>
        <dbReference type="ARBA" id="ARBA00022982"/>
    </source>
</evidence>
<reference evidence="9 10" key="1">
    <citation type="submission" date="2016-02" db="EMBL/GenBank/DDBJ databases">
        <title>Genome sequence of Marichromatium gracile YL-28, a purple sulfur bacterium.</title>
        <authorList>
            <person name="Zhao C."/>
            <person name="Hong X."/>
            <person name="Chen S."/>
            <person name="Yang S."/>
        </authorList>
    </citation>
    <scope>NUCLEOTIDE SEQUENCE [LARGE SCALE GENOMIC DNA]</scope>
    <source>
        <strain evidence="9 10">YL28</strain>
    </source>
</reference>
<keyword evidence="3 6" id="KW-0285">Flavoprotein</keyword>
<comment type="function">
    <text evidence="6">Part of a membrane-bound complex that couples electron transfer with translocation of ions across the membrane.</text>
</comment>
<dbReference type="PANTHER" id="PTHR36118">
    <property type="entry name" value="ION-TRANSLOCATING OXIDOREDUCTASE COMPLEX SUBUNIT G"/>
    <property type="match status" value="1"/>
</dbReference>
<keyword evidence="5 6" id="KW-0249">Electron transport</keyword>
<keyword evidence="6" id="KW-0997">Cell inner membrane</keyword>
<evidence type="ECO:0000256" key="7">
    <source>
        <dbReference type="SAM" id="Phobius"/>
    </source>
</evidence>
<comment type="caution">
    <text evidence="9">The sequence shown here is derived from an EMBL/GenBank/DDBJ whole genome shotgun (WGS) entry which is preliminary data.</text>
</comment>
<gene>
    <name evidence="6" type="primary">rnfG</name>
    <name evidence="9" type="ORF">AY586_09170</name>
</gene>
<keyword evidence="6 7" id="KW-0812">Transmembrane</keyword>
<keyword evidence="10" id="KW-1185">Reference proteome</keyword>
<dbReference type="HAMAP" id="MF_00479">
    <property type="entry name" value="RsxG_RnfG"/>
    <property type="match status" value="1"/>
</dbReference>
<feature type="domain" description="FMN-binding" evidence="8">
    <location>
        <begin position="111"/>
        <end position="213"/>
    </location>
</feature>
<dbReference type="Proteomes" id="UP000075766">
    <property type="component" value="Unassembled WGS sequence"/>
</dbReference>
<feature type="modified residue" description="FMN phosphoryl threonine" evidence="6">
    <location>
        <position position="196"/>
    </location>
</feature>
<organism evidence="9 10">
    <name type="scientific">Marichromatium gracile</name>
    <name type="common">Chromatium gracile</name>
    <dbReference type="NCBI Taxonomy" id="1048"/>
    <lineage>
        <taxon>Bacteria</taxon>
        <taxon>Pseudomonadati</taxon>
        <taxon>Pseudomonadota</taxon>
        <taxon>Gammaproteobacteria</taxon>
        <taxon>Chromatiales</taxon>
        <taxon>Chromatiaceae</taxon>
        <taxon>Marichromatium</taxon>
    </lineage>
</organism>
<evidence type="ECO:0000313" key="10">
    <source>
        <dbReference type="Proteomes" id="UP000075766"/>
    </source>
</evidence>
<evidence type="ECO:0000256" key="1">
    <source>
        <dbReference type="ARBA" id="ARBA00022448"/>
    </source>
</evidence>
<keyword evidence="6 7" id="KW-0472">Membrane</keyword>
<comment type="subunit">
    <text evidence="6">The complex is composed of six subunits: RnfA, RnfB, RnfC, RnfD, RnfE and RnfG.</text>
</comment>
<dbReference type="EMBL" id="LSYU01000031">
    <property type="protein sequence ID" value="KXX65644.1"/>
    <property type="molecule type" value="Genomic_DNA"/>
</dbReference>
<proteinExistence type="inferred from homology"/>
<dbReference type="InterPro" id="IPR010209">
    <property type="entry name" value="Ion_transpt_RnfG/RsxG"/>
</dbReference>
<comment type="similarity">
    <text evidence="6">Belongs to the RnfG family.</text>
</comment>
<comment type="subcellular location">
    <subcellularLocation>
        <location evidence="6">Cell inner membrane</location>
        <topology evidence="6">Single-pass membrane protein</topology>
    </subcellularLocation>
</comment>